<keyword evidence="2" id="KW-1185">Reference proteome</keyword>
<sequence>MVVDQQDLHRRAFGKRDQARLSIGPRGRGCGYRAALCVRIQCEKSASASSPEATDIMVGVACRRRNKLVPIQQQKQTHGKNGATLVGVDEGTILRQADAWAAAKSARGGHTRRY</sequence>
<proteinExistence type="predicted"/>
<evidence type="ECO:0008006" key="3">
    <source>
        <dbReference type="Google" id="ProtNLM"/>
    </source>
</evidence>
<comment type="caution">
    <text evidence="1">The sequence shown here is derived from an EMBL/GenBank/DDBJ whole genome shotgun (WGS) entry which is preliminary data.</text>
</comment>
<name>A0ABT0YSR1_9BURK</name>
<dbReference type="Proteomes" id="UP001165541">
    <property type="component" value="Unassembled WGS sequence"/>
</dbReference>
<reference evidence="1" key="1">
    <citation type="submission" date="2022-05" db="EMBL/GenBank/DDBJ databases">
        <title>Schlegelella sp. nov., isolated from mangrove soil.</title>
        <authorList>
            <person name="Liu Y."/>
            <person name="Ge X."/>
            <person name="Liu W."/>
        </authorList>
    </citation>
    <scope>NUCLEOTIDE SEQUENCE</scope>
    <source>
        <strain evidence="1">S2-27</strain>
    </source>
</reference>
<accession>A0ABT0YSR1</accession>
<organism evidence="1 2">
    <name type="scientific">Caldimonas mangrovi</name>
    <dbReference type="NCBI Taxonomy" id="2944811"/>
    <lineage>
        <taxon>Bacteria</taxon>
        <taxon>Pseudomonadati</taxon>
        <taxon>Pseudomonadota</taxon>
        <taxon>Betaproteobacteria</taxon>
        <taxon>Burkholderiales</taxon>
        <taxon>Sphaerotilaceae</taxon>
        <taxon>Caldimonas</taxon>
    </lineage>
</organism>
<evidence type="ECO:0000313" key="1">
    <source>
        <dbReference type="EMBL" id="MCM5681789.1"/>
    </source>
</evidence>
<dbReference type="EMBL" id="JAMKFE010000014">
    <property type="protein sequence ID" value="MCM5681789.1"/>
    <property type="molecule type" value="Genomic_DNA"/>
</dbReference>
<evidence type="ECO:0000313" key="2">
    <source>
        <dbReference type="Proteomes" id="UP001165541"/>
    </source>
</evidence>
<protein>
    <recommendedName>
        <fullName evidence="3">Transposase</fullName>
    </recommendedName>
</protein>
<gene>
    <name evidence="1" type="ORF">M8A51_19855</name>
</gene>